<organism evidence="2 3">
    <name type="scientific">Rangifer tarandus platyrhynchus</name>
    <name type="common">Svalbard reindeer</name>
    <dbReference type="NCBI Taxonomy" id="3082113"/>
    <lineage>
        <taxon>Eukaryota</taxon>
        <taxon>Metazoa</taxon>
        <taxon>Chordata</taxon>
        <taxon>Craniata</taxon>
        <taxon>Vertebrata</taxon>
        <taxon>Euteleostomi</taxon>
        <taxon>Mammalia</taxon>
        <taxon>Eutheria</taxon>
        <taxon>Laurasiatheria</taxon>
        <taxon>Artiodactyla</taxon>
        <taxon>Ruminantia</taxon>
        <taxon>Pecora</taxon>
        <taxon>Cervidae</taxon>
        <taxon>Odocoileinae</taxon>
        <taxon>Rangifer</taxon>
    </lineage>
</organism>
<proteinExistence type="predicted"/>
<sequence>MGFLVCAAIIHFSSNTWFCRFDRQKITDLTPLHNNFGAGVLGSVDLFPHLRPLRTKLFPLTSPPAARSAALGRNPEFPRTLPGKGVGRGGCTPGDESGARPGSGTGAGGEGGEKALAGSPSAENLARRLLLAFPGPAAEEPWDQGSAL</sequence>
<dbReference type="EMBL" id="OX459949">
    <property type="protein sequence ID" value="CAI9156096.1"/>
    <property type="molecule type" value="Genomic_DNA"/>
</dbReference>
<keyword evidence="3" id="KW-1185">Reference proteome</keyword>
<evidence type="ECO:0000313" key="3">
    <source>
        <dbReference type="Proteomes" id="UP001176941"/>
    </source>
</evidence>
<reference evidence="2" key="1">
    <citation type="submission" date="2023-04" db="EMBL/GenBank/DDBJ databases">
        <authorList>
            <consortium name="ELIXIR-Norway"/>
        </authorList>
    </citation>
    <scope>NUCLEOTIDE SEQUENCE [LARGE SCALE GENOMIC DNA]</scope>
</reference>
<dbReference type="Proteomes" id="UP001176941">
    <property type="component" value="Chromosome 13"/>
</dbReference>
<gene>
    <name evidence="2" type="ORF">MRATA1EN1_LOCUS5058</name>
</gene>
<evidence type="ECO:0000313" key="2">
    <source>
        <dbReference type="EMBL" id="CAI9156096.1"/>
    </source>
</evidence>
<evidence type="ECO:0000256" key="1">
    <source>
        <dbReference type="SAM" id="MobiDB-lite"/>
    </source>
</evidence>
<accession>A0ABN8Y6M5</accession>
<protein>
    <submittedName>
        <fullName evidence="2">Uncharacterized protein</fullName>
    </submittedName>
</protein>
<feature type="region of interest" description="Disordered" evidence="1">
    <location>
        <begin position="64"/>
        <end position="121"/>
    </location>
</feature>
<name>A0ABN8Y6M5_RANTA</name>
<feature type="compositionally biased region" description="Gly residues" evidence="1">
    <location>
        <begin position="101"/>
        <end position="110"/>
    </location>
</feature>